<evidence type="ECO:0000313" key="3">
    <source>
        <dbReference type="Proteomes" id="UP000012960"/>
    </source>
</evidence>
<sequence length="66" mass="7140">MCPLPPQREDKCVLSACVPAEVRLSSSRPSLLYIFLPSGASGMLVLSFSKKSSIFALTKKKLGLIQ</sequence>
<keyword evidence="3" id="KW-1185">Reference proteome</keyword>
<dbReference type="InParanoid" id="A0A804L2P3"/>
<dbReference type="Gramene" id="Ma11_t00460.1">
    <property type="protein sequence ID" value="Ma11_p00460.1"/>
    <property type="gene ID" value="Ma11_g00460"/>
</dbReference>
<gene>
    <name evidence="1" type="ORF">GSMUA_24950.1</name>
</gene>
<proteinExistence type="predicted"/>
<evidence type="ECO:0000313" key="2">
    <source>
        <dbReference type="EnsemblPlants" id="Ma11_p00460.1"/>
    </source>
</evidence>
<name>A0A804L2P3_MUSAM</name>
<evidence type="ECO:0000313" key="1">
    <source>
        <dbReference type="EMBL" id="CAG1863133.1"/>
    </source>
</evidence>
<reference evidence="1" key="1">
    <citation type="submission" date="2021-03" db="EMBL/GenBank/DDBJ databases">
        <authorList>
            <consortium name="Genoscope - CEA"/>
            <person name="William W."/>
        </authorList>
    </citation>
    <scope>NUCLEOTIDE SEQUENCE</scope>
    <source>
        <strain evidence="1">Doubled-haploid Pahang</strain>
    </source>
</reference>
<dbReference type="EnsemblPlants" id="Ma11_t00460.1">
    <property type="protein sequence ID" value="Ma11_p00460.1"/>
    <property type="gene ID" value="Ma11_g00460"/>
</dbReference>
<organism evidence="2 3">
    <name type="scientific">Musa acuminata subsp. malaccensis</name>
    <name type="common">Wild banana</name>
    <name type="synonym">Musa malaccensis</name>
    <dbReference type="NCBI Taxonomy" id="214687"/>
    <lineage>
        <taxon>Eukaryota</taxon>
        <taxon>Viridiplantae</taxon>
        <taxon>Streptophyta</taxon>
        <taxon>Embryophyta</taxon>
        <taxon>Tracheophyta</taxon>
        <taxon>Spermatophyta</taxon>
        <taxon>Magnoliopsida</taxon>
        <taxon>Liliopsida</taxon>
        <taxon>Zingiberales</taxon>
        <taxon>Musaceae</taxon>
        <taxon>Musa</taxon>
    </lineage>
</organism>
<dbReference type="AlphaFoldDB" id="A0A804L2P3"/>
<protein>
    <submittedName>
        <fullName evidence="1">(wild Malaysian banana) hypothetical protein</fullName>
    </submittedName>
</protein>
<dbReference type="EMBL" id="HG996475">
    <property type="protein sequence ID" value="CAG1863133.1"/>
    <property type="molecule type" value="Genomic_DNA"/>
</dbReference>
<dbReference type="Proteomes" id="UP000012960">
    <property type="component" value="Unplaced"/>
</dbReference>
<accession>A0A804L2P3</accession>
<reference evidence="2" key="2">
    <citation type="submission" date="2021-05" db="UniProtKB">
        <authorList>
            <consortium name="EnsemblPlants"/>
        </authorList>
    </citation>
    <scope>IDENTIFICATION</scope>
    <source>
        <strain evidence="2">subsp. malaccensis</strain>
    </source>
</reference>